<dbReference type="InterPro" id="IPR000014">
    <property type="entry name" value="PAS"/>
</dbReference>
<dbReference type="Pfam" id="PF08447">
    <property type="entry name" value="PAS_3"/>
    <property type="match status" value="1"/>
</dbReference>
<comment type="caution">
    <text evidence="2">The sequence shown here is derived from an EMBL/GenBank/DDBJ whole genome shotgun (WGS) entry which is preliminary data.</text>
</comment>
<dbReference type="Gene3D" id="3.30.450.20">
    <property type="entry name" value="PAS domain"/>
    <property type="match status" value="1"/>
</dbReference>
<protein>
    <submittedName>
        <fullName evidence="2">PAS domain-containing protein</fullName>
    </submittedName>
</protein>
<dbReference type="InterPro" id="IPR035965">
    <property type="entry name" value="PAS-like_dom_sf"/>
</dbReference>
<dbReference type="CDD" id="cd00130">
    <property type="entry name" value="PAS"/>
    <property type="match status" value="1"/>
</dbReference>
<name>A0ABW5XH03_9MICO</name>
<keyword evidence="3" id="KW-1185">Reference proteome</keyword>
<gene>
    <name evidence="2" type="ORF">ACFSYH_14535</name>
</gene>
<dbReference type="EMBL" id="JBHUOP010000009">
    <property type="protein sequence ID" value="MFD2841775.1"/>
    <property type="molecule type" value="Genomic_DNA"/>
</dbReference>
<feature type="domain" description="PAS fold-3" evidence="1">
    <location>
        <begin position="20"/>
        <end position="101"/>
    </location>
</feature>
<dbReference type="SUPFAM" id="SSF55785">
    <property type="entry name" value="PYP-like sensor domain (PAS domain)"/>
    <property type="match status" value="1"/>
</dbReference>
<dbReference type="NCBIfam" id="TIGR00229">
    <property type="entry name" value="sensory_box"/>
    <property type="match status" value="1"/>
</dbReference>
<organism evidence="2 3">
    <name type="scientific">Populibacterium corticicola</name>
    <dbReference type="NCBI Taxonomy" id="1812826"/>
    <lineage>
        <taxon>Bacteria</taxon>
        <taxon>Bacillati</taxon>
        <taxon>Actinomycetota</taxon>
        <taxon>Actinomycetes</taxon>
        <taxon>Micrococcales</taxon>
        <taxon>Jonesiaceae</taxon>
        <taxon>Populibacterium</taxon>
    </lineage>
</organism>
<proteinExistence type="predicted"/>
<accession>A0ABW5XH03</accession>
<sequence>MLSQEDIIVTKTDLRGHLTYTNDVFLKISAVAEEQALGSPHNFIRHPDMPAGIYKLLWDSISTRQELFAYVKNLALDGAHYWVLAHATPSYDKHGKHVGYHSMRRSASRGAIAQIEPVYAQMRAAETGLTGRARADASFACLRALLAERDLTYSQWIWRIVEDH</sequence>
<dbReference type="Proteomes" id="UP001597391">
    <property type="component" value="Unassembled WGS sequence"/>
</dbReference>
<evidence type="ECO:0000313" key="3">
    <source>
        <dbReference type="Proteomes" id="UP001597391"/>
    </source>
</evidence>
<evidence type="ECO:0000259" key="1">
    <source>
        <dbReference type="Pfam" id="PF08447"/>
    </source>
</evidence>
<evidence type="ECO:0000313" key="2">
    <source>
        <dbReference type="EMBL" id="MFD2841775.1"/>
    </source>
</evidence>
<reference evidence="3" key="1">
    <citation type="journal article" date="2019" name="Int. J. Syst. Evol. Microbiol.">
        <title>The Global Catalogue of Microorganisms (GCM) 10K type strain sequencing project: providing services to taxonomists for standard genome sequencing and annotation.</title>
        <authorList>
            <consortium name="The Broad Institute Genomics Platform"/>
            <consortium name="The Broad Institute Genome Sequencing Center for Infectious Disease"/>
            <person name="Wu L."/>
            <person name="Ma J."/>
        </authorList>
    </citation>
    <scope>NUCLEOTIDE SEQUENCE [LARGE SCALE GENOMIC DNA]</scope>
    <source>
        <strain evidence="3">KCTC 33576</strain>
    </source>
</reference>
<dbReference type="InterPro" id="IPR013655">
    <property type="entry name" value="PAS_fold_3"/>
</dbReference>